<keyword evidence="9" id="KW-1185">Reference proteome</keyword>
<dbReference type="AlphaFoldDB" id="A0AAQ3Q410"/>
<dbReference type="Proteomes" id="UP001327560">
    <property type="component" value="Chromosome 2"/>
</dbReference>
<dbReference type="Pfam" id="PF00847">
    <property type="entry name" value="AP2"/>
    <property type="match status" value="1"/>
</dbReference>
<keyword evidence="2" id="KW-0805">Transcription regulation</keyword>
<keyword evidence="5" id="KW-0539">Nucleus</keyword>
<dbReference type="PANTHER" id="PTHR31194:SF202">
    <property type="entry name" value="ETHYLENE-RESPONSIVE TRANSCRIPTION FACTOR ERF070"/>
    <property type="match status" value="1"/>
</dbReference>
<dbReference type="InterPro" id="IPR001471">
    <property type="entry name" value="AP2/ERF_dom"/>
</dbReference>
<evidence type="ECO:0000256" key="5">
    <source>
        <dbReference type="ARBA" id="ARBA00023242"/>
    </source>
</evidence>
<proteinExistence type="predicted"/>
<gene>
    <name evidence="8" type="ORF">Cni_G06448</name>
</gene>
<dbReference type="PROSITE" id="PS51032">
    <property type="entry name" value="AP2_ERF"/>
    <property type="match status" value="1"/>
</dbReference>
<dbReference type="CDD" id="cd00018">
    <property type="entry name" value="AP2"/>
    <property type="match status" value="1"/>
</dbReference>
<keyword evidence="3" id="KW-0238">DNA-binding</keyword>
<evidence type="ECO:0000256" key="4">
    <source>
        <dbReference type="ARBA" id="ARBA00023163"/>
    </source>
</evidence>
<evidence type="ECO:0000256" key="3">
    <source>
        <dbReference type="ARBA" id="ARBA00023125"/>
    </source>
</evidence>
<dbReference type="PANTHER" id="PTHR31194">
    <property type="entry name" value="SHN SHINE , DNA BINDING / TRANSCRIPTION FACTOR"/>
    <property type="match status" value="1"/>
</dbReference>
<dbReference type="GO" id="GO:0005634">
    <property type="term" value="C:nucleus"/>
    <property type="evidence" value="ECO:0007669"/>
    <property type="project" value="UniProtKB-SubCell"/>
</dbReference>
<evidence type="ECO:0000256" key="2">
    <source>
        <dbReference type="ARBA" id="ARBA00023015"/>
    </source>
</evidence>
<evidence type="ECO:0000259" key="7">
    <source>
        <dbReference type="PROSITE" id="PS51032"/>
    </source>
</evidence>
<dbReference type="InterPro" id="IPR036955">
    <property type="entry name" value="AP2/ERF_dom_sf"/>
</dbReference>
<dbReference type="InterPro" id="IPR050913">
    <property type="entry name" value="AP2/ERF_ERF"/>
</dbReference>
<evidence type="ECO:0000313" key="8">
    <source>
        <dbReference type="EMBL" id="WOK97740.1"/>
    </source>
</evidence>
<protein>
    <submittedName>
        <fullName evidence="8">Pathogenesis-related transcriptional activator PTI6-like</fullName>
    </submittedName>
</protein>
<evidence type="ECO:0000256" key="1">
    <source>
        <dbReference type="ARBA" id="ARBA00004123"/>
    </source>
</evidence>
<organism evidence="8 9">
    <name type="scientific">Canna indica</name>
    <name type="common">Indian-shot</name>
    <dbReference type="NCBI Taxonomy" id="4628"/>
    <lineage>
        <taxon>Eukaryota</taxon>
        <taxon>Viridiplantae</taxon>
        <taxon>Streptophyta</taxon>
        <taxon>Embryophyta</taxon>
        <taxon>Tracheophyta</taxon>
        <taxon>Spermatophyta</taxon>
        <taxon>Magnoliopsida</taxon>
        <taxon>Liliopsida</taxon>
        <taxon>Zingiberales</taxon>
        <taxon>Cannaceae</taxon>
        <taxon>Canna</taxon>
    </lineage>
</organism>
<dbReference type="PRINTS" id="PR00367">
    <property type="entry name" value="ETHRSPELEMNT"/>
</dbReference>
<comment type="subcellular location">
    <subcellularLocation>
        <location evidence="1">Nucleus</location>
    </subcellularLocation>
</comment>
<accession>A0AAQ3Q410</accession>
<dbReference type="InterPro" id="IPR016177">
    <property type="entry name" value="DNA-bd_dom_sf"/>
</dbReference>
<keyword evidence="4" id="KW-0804">Transcription</keyword>
<dbReference type="SUPFAM" id="SSF54171">
    <property type="entry name" value="DNA-binding domain"/>
    <property type="match status" value="1"/>
</dbReference>
<reference evidence="8 9" key="1">
    <citation type="submission" date="2023-10" db="EMBL/GenBank/DDBJ databases">
        <title>Chromosome-scale genome assembly provides insights into flower coloration mechanisms of Canna indica.</title>
        <authorList>
            <person name="Li C."/>
        </authorList>
    </citation>
    <scope>NUCLEOTIDE SEQUENCE [LARGE SCALE GENOMIC DNA]</scope>
    <source>
        <tissue evidence="8">Flower</tissue>
    </source>
</reference>
<dbReference type="EMBL" id="CP136891">
    <property type="protein sequence ID" value="WOK97740.1"/>
    <property type="molecule type" value="Genomic_DNA"/>
</dbReference>
<feature type="region of interest" description="Disordered" evidence="6">
    <location>
        <begin position="82"/>
        <end position="104"/>
    </location>
</feature>
<sequence>MVGFSLLCENQQEKKPKNRGKKNFFRSNTTCKLESKMFVRRLRVLFDDPDATDSSDDEEMKRSSRIKRAVFEFPLLHPVPFSRSQASSEESSGRNSKTPQTLRKPKVALLGSAASASNGHSRTSKFKGVRQRPWGKWASEIRDPIRGVRLWLGTFETAEAAAAAYSAAALEFGNEKKAMSAAASANCPTKTAGVLCASKSSNAVAVTATPPSPSSVFDVAAVSLSEGHDSPAKAESASMEEVERSIAELFEEQGPPLPCSMDVEFAFESDPFFVGGFGSHPLPEEVLSLDDLPVIDDIDGGELPSLESLAQLMDLEL</sequence>
<feature type="domain" description="AP2/ERF" evidence="7">
    <location>
        <begin position="125"/>
        <end position="188"/>
    </location>
</feature>
<dbReference type="SMART" id="SM00380">
    <property type="entry name" value="AP2"/>
    <property type="match status" value="1"/>
</dbReference>
<dbReference type="GO" id="GO:0003677">
    <property type="term" value="F:DNA binding"/>
    <property type="evidence" value="ECO:0007669"/>
    <property type="project" value="UniProtKB-KW"/>
</dbReference>
<feature type="compositionally biased region" description="Low complexity" evidence="6">
    <location>
        <begin position="82"/>
        <end position="96"/>
    </location>
</feature>
<evidence type="ECO:0000256" key="6">
    <source>
        <dbReference type="SAM" id="MobiDB-lite"/>
    </source>
</evidence>
<name>A0AAQ3Q410_9LILI</name>
<dbReference type="GO" id="GO:0003700">
    <property type="term" value="F:DNA-binding transcription factor activity"/>
    <property type="evidence" value="ECO:0007669"/>
    <property type="project" value="InterPro"/>
</dbReference>
<dbReference type="Gene3D" id="3.30.730.10">
    <property type="entry name" value="AP2/ERF domain"/>
    <property type="match status" value="1"/>
</dbReference>
<evidence type="ECO:0000313" key="9">
    <source>
        <dbReference type="Proteomes" id="UP001327560"/>
    </source>
</evidence>